<keyword evidence="3" id="KW-1185">Reference proteome</keyword>
<dbReference type="RefSeq" id="WP_254027191.1">
    <property type="nucleotide sequence ID" value="NZ_CAKXZS010000034.1"/>
</dbReference>
<proteinExistence type="predicted"/>
<feature type="region of interest" description="Disordered" evidence="1">
    <location>
        <begin position="33"/>
        <end position="56"/>
    </location>
</feature>
<gene>
    <name evidence="2" type="ORF">MES4922_40153</name>
</gene>
<feature type="compositionally biased region" description="Polar residues" evidence="1">
    <location>
        <begin position="335"/>
        <end position="345"/>
    </location>
</feature>
<evidence type="ECO:0000313" key="2">
    <source>
        <dbReference type="EMBL" id="CAH2405261.1"/>
    </source>
</evidence>
<evidence type="ECO:0008006" key="4">
    <source>
        <dbReference type="Google" id="ProtNLM"/>
    </source>
</evidence>
<comment type="caution">
    <text evidence="2">The sequence shown here is derived from an EMBL/GenBank/DDBJ whole genome shotgun (WGS) entry which is preliminary data.</text>
</comment>
<reference evidence="2" key="1">
    <citation type="submission" date="2022-03" db="EMBL/GenBank/DDBJ databases">
        <authorList>
            <person name="Brunel B."/>
        </authorList>
    </citation>
    <scope>NUCLEOTIDE SEQUENCE</scope>
    <source>
        <strain evidence="2">STM4922sample</strain>
    </source>
</reference>
<accession>A0ABM9E7Z2</accession>
<evidence type="ECO:0000313" key="3">
    <source>
        <dbReference type="Proteomes" id="UP001152604"/>
    </source>
</evidence>
<evidence type="ECO:0000256" key="1">
    <source>
        <dbReference type="SAM" id="MobiDB-lite"/>
    </source>
</evidence>
<dbReference type="Proteomes" id="UP001152604">
    <property type="component" value="Unassembled WGS sequence"/>
</dbReference>
<name>A0ABM9E7Z2_9HYPH</name>
<sequence>MDNTTAPADDTQARFLRAFAAADAQLAARAASRGGALAPSSLSTGRDTTGAPIDDEKARIKRAFERVSAKLAARAADRITAPESLQTARDSSFLPQGVTDFGASLNAGMSKAVFETKDFLVGEPSEAEKSPYRRNIEAQDKFLDNQSVGYGLSSGISQIAVGLIGAGKLLSPAKAYTQGSTALKAGFEIARGALAGYVVLDPHEARLSNLVEEFPDLQNPVTNYLASDPDDTAAEGRFKNALESIGADLALVGAVKVIKYLRNGDKKAAAKEIAKLEKARQANANEFGQDFGPGNQPLGKDKPVEVPVSSSPGVLDPAQPQARPADGETPPEATIEQTGSRSTIDPKTGHPVLPTAKTSPKVVSTGEIPDEDLASILKSTEDDAKAIAAHGSRAQAQAAGHDFGEKVPLPWQKLHTPGNVESLLQRSSQVLEDRFNAAKGGKVQTDARVKSLANELGAQFNEDPALIIGQFAEAGEQAKLMAPRMEAALRLGNRMFIDADDLATKISNGNLQEFGGNAQLATEEFMARLGVSFDTMASANSMLANSGRTLRFARSQFRFRPADIAKLKRMDPNKVVMVMRKAGGDPKKVAMILNERWDKRVMDEATWHLTNGLLWLWPTHVVNMTTNAFMLAARPTEKVFGSAALRLITKDAGKRAELSSLSRQGLREYHYAIASLADGWSNAVEAFRRGDSILNPHNTEFFDGSMTGIQTQPLQWKPWNSIWDVAHNAWQSANYRTIVGLPTRALGGADEFFKTLRYRAVVQSKAATDAADRGLTGQDLKDYVQKALNQAIDPATGRALDANAVREAQMTTFQQDLNYEVTFGGSIGRTMQNARKTAPILAIVMPFVKTPVNVIRYGIKLTPGLNVAQKEFRDALMGKVGAEAQAHAIGQMAMGSMFMGLAANLAANDQFTGYGPTDYKLKQELLSTGWKPYSVTWMGEDGKRQYFQLGRFDPASTAMGLVADIVALQRKNPDQDRSDLIMAVAVAVAKNLGEKTFLLNLNNAMDAALDPENKLPKFLGRTAGSMLPMSSLMRGHNPDPYLREARTLVDNAIRGVPGLSDTLPLSMDVWGDPIERHVGLMDSQDNDIVEAEHNRIMLQTDKGIGKPGTDLQGVDLRELTLKDGKNAYQRLQELSGHIPGQKSLKEVLAGLIKSDAYQDLPDGEPEVKGTRINKLGEIVQRYREAAKKKFLQENVELHPIIGKRQMEARGAIQANRKARADAQPGARALLDALSNGQGQ</sequence>
<feature type="region of interest" description="Disordered" evidence="1">
    <location>
        <begin position="286"/>
        <end position="365"/>
    </location>
</feature>
<protein>
    <recommendedName>
        <fullName evidence="4">Large polyvalent protein associated domain-containing protein</fullName>
    </recommendedName>
</protein>
<feature type="compositionally biased region" description="Low complexity" evidence="1">
    <location>
        <begin position="33"/>
        <end position="43"/>
    </location>
</feature>
<dbReference type="EMBL" id="CAKXZS010000034">
    <property type="protein sequence ID" value="CAH2405261.1"/>
    <property type="molecule type" value="Genomic_DNA"/>
</dbReference>
<organism evidence="2 3">
    <name type="scientific">Mesorhizobium ventifaucium</name>
    <dbReference type="NCBI Taxonomy" id="666020"/>
    <lineage>
        <taxon>Bacteria</taxon>
        <taxon>Pseudomonadati</taxon>
        <taxon>Pseudomonadota</taxon>
        <taxon>Alphaproteobacteria</taxon>
        <taxon>Hyphomicrobiales</taxon>
        <taxon>Phyllobacteriaceae</taxon>
        <taxon>Mesorhizobium</taxon>
    </lineage>
</organism>